<comment type="subcellular location">
    <subcellularLocation>
        <location evidence="2">Cell membrane</location>
        <topology evidence="2">Multi-pass membrane protein</topology>
    </subcellularLocation>
</comment>
<evidence type="ECO:0000256" key="3">
    <source>
        <dbReference type="SAM" id="Phobius"/>
    </source>
</evidence>
<reference evidence="4 5" key="1">
    <citation type="submission" date="2024-03" db="EMBL/GenBank/DDBJ databases">
        <title>Human intestinal bacterial collection.</title>
        <authorList>
            <person name="Pauvert C."/>
            <person name="Hitch T.C.A."/>
            <person name="Clavel T."/>
        </authorList>
    </citation>
    <scope>NUCLEOTIDE SEQUENCE [LARGE SCALE GENOMIC DNA]</scope>
    <source>
        <strain evidence="4 5">CLA-AA-H185</strain>
    </source>
</reference>
<dbReference type="Pfam" id="PF02632">
    <property type="entry name" value="BioY"/>
    <property type="match status" value="1"/>
</dbReference>
<dbReference type="PANTHER" id="PTHR34295:SF1">
    <property type="entry name" value="BIOTIN TRANSPORTER BIOY"/>
    <property type="match status" value="1"/>
</dbReference>
<comment type="similarity">
    <text evidence="1 2">Belongs to the BioY family.</text>
</comment>
<dbReference type="Proteomes" id="UP001454489">
    <property type="component" value="Unassembled WGS sequence"/>
</dbReference>
<evidence type="ECO:0000313" key="5">
    <source>
        <dbReference type="Proteomes" id="UP001454489"/>
    </source>
</evidence>
<keyword evidence="3" id="KW-1133">Transmembrane helix</keyword>
<dbReference type="PANTHER" id="PTHR34295">
    <property type="entry name" value="BIOTIN TRANSPORTER BIOY"/>
    <property type="match status" value="1"/>
</dbReference>
<dbReference type="PIRSF" id="PIRSF016661">
    <property type="entry name" value="BioY"/>
    <property type="match status" value="1"/>
</dbReference>
<feature type="transmembrane region" description="Helical" evidence="3">
    <location>
        <begin position="18"/>
        <end position="36"/>
    </location>
</feature>
<keyword evidence="5" id="KW-1185">Reference proteome</keyword>
<feature type="transmembrane region" description="Helical" evidence="3">
    <location>
        <begin position="66"/>
        <end position="85"/>
    </location>
</feature>
<feature type="transmembrane region" description="Helical" evidence="3">
    <location>
        <begin position="151"/>
        <end position="176"/>
    </location>
</feature>
<keyword evidence="3" id="KW-0812">Transmembrane</keyword>
<name>A0ABV1HCZ7_9FIRM</name>
<dbReference type="InterPro" id="IPR003784">
    <property type="entry name" value="BioY"/>
</dbReference>
<evidence type="ECO:0000256" key="1">
    <source>
        <dbReference type="ARBA" id="ARBA00010692"/>
    </source>
</evidence>
<keyword evidence="2 3" id="KW-0472">Membrane</keyword>
<dbReference type="RefSeq" id="WP_353530689.1">
    <property type="nucleotide sequence ID" value="NZ_JBBMEX010000006.1"/>
</dbReference>
<feature type="transmembrane region" description="Helical" evidence="3">
    <location>
        <begin position="42"/>
        <end position="59"/>
    </location>
</feature>
<dbReference type="EMBL" id="JBBMEX010000006">
    <property type="protein sequence ID" value="MEQ2557592.1"/>
    <property type="molecule type" value="Genomic_DNA"/>
</dbReference>
<evidence type="ECO:0000256" key="2">
    <source>
        <dbReference type="PIRNR" id="PIRNR016661"/>
    </source>
</evidence>
<accession>A0ABV1HCZ7</accession>
<feature type="transmembrane region" description="Helical" evidence="3">
    <location>
        <begin position="97"/>
        <end position="114"/>
    </location>
</feature>
<evidence type="ECO:0000313" key="4">
    <source>
        <dbReference type="EMBL" id="MEQ2557592.1"/>
    </source>
</evidence>
<sequence length="191" mass="20809">MFESTAEKTEKKVNVKDMTVIALVTAVICIIAPFSIPIAISPIPITLALFALFLAGIILGKWKGVVCTVIYLLLGMVGLPVFNGFSGGVQKLVGPTGGYLIGYLFLVFFTGLFVEKFPNKIPMYFVGGIIGIIVCYAFGTVWFVLQYKVGFLEALTMCVFPYIPMDLVKLVAAVIIGSQVRKILIRQNLIS</sequence>
<protein>
    <recommendedName>
        <fullName evidence="2">Biotin transporter</fullName>
    </recommendedName>
</protein>
<dbReference type="Gene3D" id="1.10.1760.20">
    <property type="match status" value="1"/>
</dbReference>
<organism evidence="4 5">
    <name type="scientific">Maccoyibacter intestinihominis</name>
    <dbReference type="NCBI Taxonomy" id="3133499"/>
    <lineage>
        <taxon>Bacteria</taxon>
        <taxon>Bacillati</taxon>
        <taxon>Bacillota</taxon>
        <taxon>Clostridia</taxon>
        <taxon>Lachnospirales</taxon>
        <taxon>Lachnospiraceae</taxon>
        <taxon>Maccoyibacter</taxon>
    </lineage>
</organism>
<proteinExistence type="inferred from homology"/>
<feature type="transmembrane region" description="Helical" evidence="3">
    <location>
        <begin position="121"/>
        <end position="145"/>
    </location>
</feature>
<keyword evidence="2" id="KW-1003">Cell membrane</keyword>
<gene>
    <name evidence="4" type="ORF">WMO43_06895</name>
</gene>
<keyword evidence="2" id="KW-0813">Transport</keyword>
<comment type="caution">
    <text evidence="4">The sequence shown here is derived from an EMBL/GenBank/DDBJ whole genome shotgun (WGS) entry which is preliminary data.</text>
</comment>